<dbReference type="KEGG" id="moc:BB934_13240"/>
<keyword evidence="1" id="KW-1133">Transmembrane helix</keyword>
<organism evidence="2">
    <name type="scientific">Microvirga ossetica</name>
    <dbReference type="NCBI Taxonomy" id="1882682"/>
    <lineage>
        <taxon>Bacteria</taxon>
        <taxon>Pseudomonadati</taxon>
        <taxon>Pseudomonadota</taxon>
        <taxon>Alphaproteobacteria</taxon>
        <taxon>Hyphomicrobiales</taxon>
        <taxon>Methylobacteriaceae</taxon>
        <taxon>Microvirga</taxon>
    </lineage>
</organism>
<dbReference type="RefSeq" id="WP_099510074.1">
    <property type="nucleotide sequence ID" value="NZ_CP016616.1"/>
</dbReference>
<reference evidence="2" key="1">
    <citation type="submission" date="2016-07" db="EMBL/GenBank/DDBJ databases">
        <title>Microvirga ossetica sp. nov. a new species of rhizobia isolated from root nodules of the legume species Vicia alpestris Steven originated from North Ossetia region in the Caucasus.</title>
        <authorList>
            <person name="Safronova V.I."/>
            <person name="Kuznetsova I.G."/>
            <person name="Sazanova A.L."/>
            <person name="Belimov A."/>
            <person name="Andronov E."/>
            <person name="Osledkin Y.S."/>
            <person name="Onishchuk O.P."/>
            <person name="Kurchak O.N."/>
            <person name="Shaposhnikov A.I."/>
            <person name="Willems A."/>
            <person name="Tikhonovich I.A."/>
        </authorList>
    </citation>
    <scope>NUCLEOTIDE SEQUENCE [LARGE SCALE GENOMIC DNA]</scope>
    <source>
        <strain evidence="2">V5/3M</strain>
    </source>
</reference>
<accession>A0A1B2EGI6</accession>
<dbReference type="EMBL" id="CP016616">
    <property type="protein sequence ID" value="ANY79059.1"/>
    <property type="molecule type" value="Genomic_DNA"/>
</dbReference>
<evidence type="ECO:0000256" key="1">
    <source>
        <dbReference type="SAM" id="Phobius"/>
    </source>
</evidence>
<keyword evidence="1" id="KW-0472">Membrane</keyword>
<proteinExistence type="predicted"/>
<feature type="transmembrane region" description="Helical" evidence="1">
    <location>
        <begin position="33"/>
        <end position="52"/>
    </location>
</feature>
<keyword evidence="1" id="KW-0812">Transmembrane</keyword>
<protein>
    <submittedName>
        <fullName evidence="2">Uncharacterized protein</fullName>
    </submittedName>
</protein>
<gene>
    <name evidence="2" type="ORF">BB934_13240</name>
</gene>
<evidence type="ECO:0000313" key="2">
    <source>
        <dbReference type="EMBL" id="ANY79059.1"/>
    </source>
</evidence>
<dbReference type="AlphaFoldDB" id="A0A1B2EGI6"/>
<name>A0A1B2EGI6_9HYPH</name>
<sequence>MPRAVYAEWDEEDVAGWVDERPARRLRRRPLPWLRIVLMSSCSIAGLVYFALEQEQNPRPTERAKAAPSATLVAPAPAWSPLPPSTPVYSLANASGPVASEARQHADGAREDSLVLGRFGDARYAQLALTQGAAETAGSFYIDTVRRAARSGLAVAHQGQGRMIATKFGAVEAAPLTLSAKTEQACQAFRFTDESAAFTFQGWLCGSSAPDDAQLACFIDGIGLAGSSNPSLKAIFARAERNRTEACGPEARTASVAVRPRARP</sequence>
<dbReference type="OrthoDB" id="8452157at2"/>